<dbReference type="SUPFAM" id="SSF52540">
    <property type="entry name" value="P-loop containing nucleoside triphosphate hydrolases"/>
    <property type="match status" value="1"/>
</dbReference>
<sequence>MKWTKIHAEYFMAFPSFTLELEDRGLVLIQGKNLSSDKFESNGSGKTTLISAIVFALHGVTVGGLKGDEVVHRQTGKGTAVILEGVKGEDKYRIERYRKHSKHKNKVRVFLNDTEITEKSAKDTDKLIQQIIGMDYNTFINSILFSQSGGAGRFSTASDAEKKALLENLSNLQVYTDAQAIAKEKVKQKDNEIEVKRREEEKIQWELSNVDSLEQQDKERYESTRVAIQQEEEKFENTKQAMNDHIQNNQHNVTGWINEVEKLKEQQDQLSSPTNPHTETVNELTSQLNELKGEQQRLNIQQNDLVTKYKKLGLQDTCPVCGNKLDTEHRDKEQASLVEQLRGIITQLNTINPEVERVQQQYNEAYAAYLEVKKQQDSIVTVHRDFSNKINHYNSLQQQYSNQLESYKSNLSAITSTLNRLKSFPEPTSRDEQRLAIKERINACKTAIVALQKERNILEDCVKIFSNAGVKSHVLDLITPFLNERANKYLGMLAGNDMEIKFSTQTPKKDGEMTEKFDVQLTNAVGGDSYKANSEGEKKRADLAIAQALQDLVVSRAASAFNIVLYDEVFDALDEIGAENTIAMLKEKQKDIPSIFVITHNNTLKNLFDKVITITKNPDGTSFLEEGSEID</sequence>
<keyword evidence="1" id="KW-0175">Coiled coil</keyword>
<dbReference type="SUPFAM" id="SSF75712">
    <property type="entry name" value="Rad50 coiled-coil Zn hook"/>
    <property type="match status" value="1"/>
</dbReference>
<keyword evidence="2" id="KW-0540">Nuclease</keyword>
<dbReference type="GeneID" id="28801758"/>
<feature type="coiled-coil region" evidence="1">
    <location>
        <begin position="196"/>
        <end position="301"/>
    </location>
</feature>
<dbReference type="EMBL" id="KU253712">
    <property type="protein sequence ID" value="AMB18679.1"/>
    <property type="molecule type" value="Genomic_DNA"/>
</dbReference>
<reference evidence="2 3" key="1">
    <citation type="journal article" date="2016" name="Genome Announc.">
        <title>Complete Genome Sequence of Bacillus megaterium Bacteriophage Eldridge.</title>
        <authorList>
            <person name="Reveille A.M."/>
            <person name="Eldridge K.A."/>
            <person name="Temple L.M."/>
        </authorList>
    </citation>
    <scope>NUCLEOTIDE SEQUENCE [LARGE SCALE GENOMIC DNA]</scope>
</reference>
<keyword evidence="2" id="KW-0269">Exonuclease</keyword>
<dbReference type="InterPro" id="IPR027417">
    <property type="entry name" value="P-loop_NTPase"/>
</dbReference>
<evidence type="ECO:0000256" key="1">
    <source>
        <dbReference type="SAM" id="Coils"/>
    </source>
</evidence>
<keyword evidence="3" id="KW-1185">Reference proteome</keyword>
<organism evidence="2 3">
    <name type="scientific">Bacillus phage Eldridge</name>
    <dbReference type="NCBI Taxonomy" id="1776293"/>
    <lineage>
        <taxon>Viruses</taxon>
        <taxon>Duplodnaviria</taxon>
        <taxon>Heunggongvirae</taxon>
        <taxon>Uroviricota</taxon>
        <taxon>Caudoviricetes</taxon>
        <taxon>Herelleviridae</taxon>
        <taxon>Bastillevirinae</taxon>
        <taxon>Eldridgevirus</taxon>
        <taxon>Eldridgevirus eldridge</taxon>
    </lineage>
</organism>
<gene>
    <name evidence="2" type="ORF">Eldridge_099</name>
</gene>
<dbReference type="RefSeq" id="YP_009274803.1">
    <property type="nucleotide sequence ID" value="NC_030920.1"/>
</dbReference>
<dbReference type="Gene3D" id="1.10.287.510">
    <property type="entry name" value="Helix hairpin bin"/>
    <property type="match status" value="1"/>
</dbReference>
<dbReference type="Proteomes" id="UP000204502">
    <property type="component" value="Segment"/>
</dbReference>
<evidence type="ECO:0000313" key="2">
    <source>
        <dbReference type="EMBL" id="AMB18679.1"/>
    </source>
</evidence>
<protein>
    <submittedName>
        <fullName evidence="2">Exonuclease</fullName>
    </submittedName>
</protein>
<dbReference type="PANTHER" id="PTHR32114:SF2">
    <property type="entry name" value="ABC TRANSPORTER ABCH.3"/>
    <property type="match status" value="1"/>
</dbReference>
<dbReference type="Gene3D" id="3.40.50.300">
    <property type="entry name" value="P-loop containing nucleotide triphosphate hydrolases"/>
    <property type="match status" value="2"/>
</dbReference>
<dbReference type="GO" id="GO:0004527">
    <property type="term" value="F:exonuclease activity"/>
    <property type="evidence" value="ECO:0007669"/>
    <property type="project" value="UniProtKB-KW"/>
</dbReference>
<accession>A0A0Y0AA95</accession>
<dbReference type="PANTHER" id="PTHR32114">
    <property type="entry name" value="ABC TRANSPORTER ABCH.3"/>
    <property type="match status" value="1"/>
</dbReference>
<name>A0A0Y0AA95_9CAUD</name>
<dbReference type="KEGG" id="vg:28801758"/>
<keyword evidence="2" id="KW-0378">Hydrolase</keyword>
<dbReference type="OrthoDB" id="6017at10239"/>
<proteinExistence type="predicted"/>
<evidence type="ECO:0000313" key="3">
    <source>
        <dbReference type="Proteomes" id="UP000204502"/>
    </source>
</evidence>